<name>A0A5M9GFU9_9BACI</name>
<evidence type="ECO:0000313" key="1">
    <source>
        <dbReference type="EMBL" id="KAA8473266.1"/>
    </source>
</evidence>
<dbReference type="RefSeq" id="WP_153623546.1">
    <property type="nucleotide sequence ID" value="NZ_CP064082.1"/>
</dbReference>
<dbReference type="EMBL" id="VXCE01000042">
    <property type="protein sequence ID" value="KAA8473266.1"/>
    <property type="molecule type" value="Genomic_DNA"/>
</dbReference>
<dbReference type="AlphaFoldDB" id="A0A5M9GFU9"/>
<accession>A0A5M9GFU9</accession>
<dbReference type="Proteomes" id="UP000325411">
    <property type="component" value="Unassembled WGS sequence"/>
</dbReference>
<proteinExistence type="predicted"/>
<organism evidence="1 2">
    <name type="scientific">Bacillus paranthracis</name>
    <dbReference type="NCBI Taxonomy" id="2026186"/>
    <lineage>
        <taxon>Bacteria</taxon>
        <taxon>Bacillati</taxon>
        <taxon>Bacillota</taxon>
        <taxon>Bacilli</taxon>
        <taxon>Bacillales</taxon>
        <taxon>Bacillaceae</taxon>
        <taxon>Bacillus</taxon>
        <taxon>Bacillus cereus group</taxon>
    </lineage>
</organism>
<sequence>MRYPIHIYSHTEKFKHIFDLDRLKSLDSSCKTDLKRLQEAIQEVQAYRLELFNHAQQISDVEFEKVVVIQRYSRDKIKYEVRLECRPKIEKDYIDNEIVYIACKERKIFAGKERRLAIKHAEKLAKTNNAVIETKGFKIK</sequence>
<gene>
    <name evidence="1" type="ORF">FYW06_27885</name>
</gene>
<reference evidence="1 2" key="1">
    <citation type="submission" date="2019-09" db="EMBL/GenBank/DDBJ databases">
        <authorList>
            <person name="Geng P."/>
            <person name="Wan X."/>
            <person name="Zhou G."/>
            <person name="Yuan Z."/>
            <person name="Hu X."/>
        </authorList>
    </citation>
    <scope>NUCLEOTIDE SEQUENCE [LARGE SCALE GENOMIC DNA]</scope>
    <source>
        <strain evidence="1 2">EFR-4</strain>
    </source>
</reference>
<evidence type="ECO:0000313" key="2">
    <source>
        <dbReference type="Proteomes" id="UP000325411"/>
    </source>
</evidence>
<comment type="caution">
    <text evidence="1">The sequence shown here is derived from an EMBL/GenBank/DDBJ whole genome shotgun (WGS) entry which is preliminary data.</text>
</comment>
<protein>
    <submittedName>
        <fullName evidence="1">Uncharacterized protein</fullName>
    </submittedName>
</protein>